<feature type="compositionally biased region" description="Low complexity" evidence="10">
    <location>
        <begin position="176"/>
        <end position="191"/>
    </location>
</feature>
<keyword evidence="3" id="KW-0963">Cytoplasm</keyword>
<dbReference type="OMA" id="WIKRFWD"/>
<evidence type="ECO:0000256" key="5">
    <source>
        <dbReference type="ARBA" id="ARBA00022701"/>
    </source>
</evidence>
<dbReference type="InterPro" id="IPR004953">
    <property type="entry name" value="EB1_C"/>
</dbReference>
<evidence type="ECO:0000256" key="2">
    <source>
        <dbReference type="ARBA" id="ARBA00010729"/>
    </source>
</evidence>
<evidence type="ECO:0000259" key="11">
    <source>
        <dbReference type="PROSITE" id="PS50021"/>
    </source>
</evidence>
<evidence type="ECO:0000256" key="8">
    <source>
        <dbReference type="ARBA" id="ARBA00023306"/>
    </source>
</evidence>
<dbReference type="SUPFAM" id="SSF140612">
    <property type="entry name" value="EB1 dimerisation domain-like"/>
    <property type="match status" value="1"/>
</dbReference>
<dbReference type="Pfam" id="PF03271">
    <property type="entry name" value="EB1"/>
    <property type="match status" value="1"/>
</dbReference>
<keyword evidence="5 9" id="KW-0493">Microtubule</keyword>
<dbReference type="GeneID" id="24128097"/>
<evidence type="ECO:0000256" key="3">
    <source>
        <dbReference type="ARBA" id="ARBA00022490"/>
    </source>
</evidence>
<accession>A0A067CPS0</accession>
<evidence type="ECO:0000256" key="7">
    <source>
        <dbReference type="ARBA" id="ARBA00023212"/>
    </source>
</evidence>
<proteinExistence type="inferred from homology"/>
<dbReference type="Gene3D" id="1.20.5.1430">
    <property type="match status" value="1"/>
</dbReference>
<dbReference type="EMBL" id="KK583209">
    <property type="protein sequence ID" value="KDO28807.1"/>
    <property type="molecule type" value="Genomic_DNA"/>
</dbReference>
<dbReference type="STRING" id="695850.A0A067CPS0"/>
<evidence type="ECO:0000256" key="9">
    <source>
        <dbReference type="PROSITE-ProRule" id="PRU00576"/>
    </source>
</evidence>
<keyword evidence="7" id="KW-0206">Cytoskeleton</keyword>
<dbReference type="InterPro" id="IPR036872">
    <property type="entry name" value="CH_dom_sf"/>
</dbReference>
<dbReference type="RefSeq" id="XP_012200388.1">
    <property type="nucleotide sequence ID" value="XM_012344998.1"/>
</dbReference>
<dbReference type="AlphaFoldDB" id="A0A067CPS0"/>
<dbReference type="GO" id="GO:0051301">
    <property type="term" value="P:cell division"/>
    <property type="evidence" value="ECO:0007669"/>
    <property type="project" value="UniProtKB-KW"/>
</dbReference>
<evidence type="ECO:0008006" key="15">
    <source>
        <dbReference type="Google" id="ProtNLM"/>
    </source>
</evidence>
<evidence type="ECO:0000313" key="13">
    <source>
        <dbReference type="EMBL" id="KDO28807.1"/>
    </source>
</evidence>
<evidence type="ECO:0000259" key="12">
    <source>
        <dbReference type="PROSITE" id="PS51230"/>
    </source>
</evidence>
<evidence type="ECO:0000256" key="6">
    <source>
        <dbReference type="ARBA" id="ARBA00022776"/>
    </source>
</evidence>
<dbReference type="Proteomes" id="UP000030745">
    <property type="component" value="Unassembled WGS sequence"/>
</dbReference>
<dbReference type="Pfam" id="PF00307">
    <property type="entry name" value="CH"/>
    <property type="match status" value="1"/>
</dbReference>
<feature type="domain" description="EB1 C-terminal" evidence="12">
    <location>
        <begin position="211"/>
        <end position="282"/>
    </location>
</feature>
<evidence type="ECO:0000313" key="14">
    <source>
        <dbReference type="Proteomes" id="UP000030745"/>
    </source>
</evidence>
<dbReference type="GO" id="GO:0008017">
    <property type="term" value="F:microtubule binding"/>
    <property type="evidence" value="ECO:0007669"/>
    <property type="project" value="InterPro"/>
</dbReference>
<dbReference type="FunFam" id="1.10.418.10:FF:000028">
    <property type="entry name" value="RP/EB family microtubule-associated protein"/>
    <property type="match status" value="1"/>
</dbReference>
<dbReference type="InterPro" id="IPR001715">
    <property type="entry name" value="CH_dom"/>
</dbReference>
<evidence type="ECO:0000256" key="4">
    <source>
        <dbReference type="ARBA" id="ARBA00022618"/>
    </source>
</evidence>
<keyword evidence="8" id="KW-0131">Cell cycle</keyword>
<evidence type="ECO:0000256" key="1">
    <source>
        <dbReference type="ARBA" id="ARBA00004245"/>
    </source>
</evidence>
<reference evidence="13 14" key="1">
    <citation type="journal article" date="2013" name="PLoS Genet.">
        <title>Distinctive expansion of potential virulence genes in the genome of the oomycete fish pathogen Saprolegnia parasitica.</title>
        <authorList>
            <person name="Jiang R.H."/>
            <person name="de Bruijn I."/>
            <person name="Haas B.J."/>
            <person name="Belmonte R."/>
            <person name="Lobach L."/>
            <person name="Christie J."/>
            <person name="van den Ackerveken G."/>
            <person name="Bottin A."/>
            <person name="Bulone V."/>
            <person name="Diaz-Moreno S.M."/>
            <person name="Dumas B."/>
            <person name="Fan L."/>
            <person name="Gaulin E."/>
            <person name="Govers F."/>
            <person name="Grenville-Briggs L.J."/>
            <person name="Horner N.R."/>
            <person name="Levin J.Z."/>
            <person name="Mammella M."/>
            <person name="Meijer H.J."/>
            <person name="Morris P."/>
            <person name="Nusbaum C."/>
            <person name="Oome S."/>
            <person name="Phillips A.J."/>
            <person name="van Rooyen D."/>
            <person name="Rzeszutek E."/>
            <person name="Saraiva M."/>
            <person name="Secombes C.J."/>
            <person name="Seidl M.F."/>
            <person name="Snel B."/>
            <person name="Stassen J.H."/>
            <person name="Sykes S."/>
            <person name="Tripathy S."/>
            <person name="van den Berg H."/>
            <person name="Vega-Arreguin J.C."/>
            <person name="Wawra S."/>
            <person name="Young S.K."/>
            <person name="Zeng Q."/>
            <person name="Dieguez-Uribeondo J."/>
            <person name="Russ C."/>
            <person name="Tyler B.M."/>
            <person name="van West P."/>
        </authorList>
    </citation>
    <scope>NUCLEOTIDE SEQUENCE [LARGE SCALE GENOMIC DNA]</scope>
    <source>
        <strain evidence="13 14">CBS 223.65</strain>
    </source>
</reference>
<feature type="region of interest" description="Disordered" evidence="10">
    <location>
        <begin position="150"/>
        <end position="218"/>
    </location>
</feature>
<feature type="domain" description="Calponin-homology (CH)" evidence="11">
    <location>
        <begin position="15"/>
        <end position="117"/>
    </location>
</feature>
<gene>
    <name evidence="13" type="ORF">SPRG_05713</name>
</gene>
<dbReference type="PANTHER" id="PTHR10623">
    <property type="entry name" value="MICROTUBULE-ASSOCIATED PROTEIN RP/EB FAMILY MEMBER"/>
    <property type="match status" value="1"/>
</dbReference>
<dbReference type="SUPFAM" id="SSF47576">
    <property type="entry name" value="Calponin-homology domain, CH-domain"/>
    <property type="match status" value="1"/>
</dbReference>
<comment type="subcellular location">
    <subcellularLocation>
        <location evidence="1">Cytoplasm</location>
        <location evidence="1">Cytoskeleton</location>
    </subcellularLocation>
</comment>
<feature type="compositionally biased region" description="Basic and acidic residues" evidence="10">
    <location>
        <begin position="192"/>
        <end position="204"/>
    </location>
</feature>
<keyword evidence="6" id="KW-0498">Mitosis</keyword>
<organism evidence="13 14">
    <name type="scientific">Saprolegnia parasitica (strain CBS 223.65)</name>
    <dbReference type="NCBI Taxonomy" id="695850"/>
    <lineage>
        <taxon>Eukaryota</taxon>
        <taxon>Sar</taxon>
        <taxon>Stramenopiles</taxon>
        <taxon>Oomycota</taxon>
        <taxon>Saprolegniomycetes</taxon>
        <taxon>Saprolegniales</taxon>
        <taxon>Saprolegniaceae</taxon>
        <taxon>Saprolegnia</taxon>
    </lineage>
</organism>
<evidence type="ECO:0000256" key="10">
    <source>
        <dbReference type="SAM" id="MobiDB-lite"/>
    </source>
</evidence>
<dbReference type="PROSITE" id="PS50021">
    <property type="entry name" value="CH"/>
    <property type="match status" value="1"/>
</dbReference>
<dbReference type="OrthoDB" id="2119228at2759"/>
<dbReference type="Gene3D" id="1.10.418.10">
    <property type="entry name" value="Calponin-like domain"/>
    <property type="match status" value="1"/>
</dbReference>
<dbReference type="PROSITE" id="PS51230">
    <property type="entry name" value="EB1_C"/>
    <property type="match status" value="1"/>
</dbReference>
<dbReference type="GO" id="GO:0005874">
    <property type="term" value="C:microtubule"/>
    <property type="evidence" value="ECO:0007669"/>
    <property type="project" value="UniProtKB-KW"/>
</dbReference>
<keyword evidence="14" id="KW-1185">Reference proteome</keyword>
<dbReference type="InterPro" id="IPR027328">
    <property type="entry name" value="MAPRE"/>
</dbReference>
<comment type="similarity">
    <text evidence="2">Belongs to the MAPRE family.</text>
</comment>
<keyword evidence="4" id="KW-0132">Cell division</keyword>
<sequence length="297" mass="32763">MSSDQAIGMMDGAYFVGRKEILDWVNATCGLGLTKVEQTCTGAVACQILDAIYPGKVPMSKVDWSANKDYEYINNYKILQKVFTNLKIDRHIEVDKLIRGKYQDNLEFMQWYKRFYELNGGGTNDYDPIAQREKGKGGAAYSTKFKFTGSGGGGGSSASSTASSQAAPAPKRRPVASSTKSSAKPPSAPSSIEKERAISSKRQSEASSNAEVDELTKENEALSEANGILRGQIEGLEKERDFYFGKLRDIELMLQELDESEHTETVKSIFNILYDARSEGDFVAVEGEEQEDDDMMG</sequence>
<dbReference type="VEuPathDB" id="FungiDB:SPRG_05713"/>
<protein>
    <recommendedName>
        <fullName evidence="15">EB1 C-terminal domain-containing protein</fullName>
    </recommendedName>
</protein>
<dbReference type="InterPro" id="IPR036133">
    <property type="entry name" value="EB1_C_sf"/>
</dbReference>
<dbReference type="KEGG" id="spar:SPRG_05713"/>
<name>A0A067CPS0_SAPPC</name>